<evidence type="ECO:0008006" key="5">
    <source>
        <dbReference type="Google" id="ProtNLM"/>
    </source>
</evidence>
<organism evidence="3 4">
    <name type="scientific">Dyella lutea</name>
    <dbReference type="NCBI Taxonomy" id="2950441"/>
    <lineage>
        <taxon>Bacteria</taxon>
        <taxon>Pseudomonadati</taxon>
        <taxon>Pseudomonadota</taxon>
        <taxon>Gammaproteobacteria</taxon>
        <taxon>Lysobacterales</taxon>
        <taxon>Rhodanobacteraceae</taxon>
        <taxon>Dyella</taxon>
    </lineage>
</organism>
<dbReference type="SUPFAM" id="SSF117074">
    <property type="entry name" value="Hypothetical protein PA1324"/>
    <property type="match status" value="1"/>
</dbReference>
<reference evidence="3 4" key="1">
    <citation type="submission" date="2022-06" db="EMBL/GenBank/DDBJ databases">
        <title>Dyella sp. Sa strain:Sa Genome sequencing.</title>
        <authorList>
            <person name="Park S."/>
        </authorList>
    </citation>
    <scope>NUCLEOTIDE SEQUENCE [LARGE SCALE GENOMIC DNA]</scope>
    <source>
        <strain evidence="3 4">Sa</strain>
    </source>
</reference>
<protein>
    <recommendedName>
        <fullName evidence="5">Carboxypeptidase regulatory-like domain-containing protein</fullName>
    </recommendedName>
</protein>
<sequence length="366" mass="38716">MMNPARTQRVWLLSAFLLLLSVPGMVFARATCVSGLDQMTTHDGARLFMASSSYDGLAANQALDAVQRIAQADGYVIATKPSYDTATPSLGLGKPPSPTATLVQIQPPSRISFTSIVPAGAQVDPQEVRTRLCALVAGFDAGRPASSGQSSGGKTAVERLEESRTTIPETRPSVNLLKPGVPFDLASAKAALEPGHSIIRGQVCGAWRGNLVLGTQPVALYPATTYLEQLVALAKKAKPGRDRVLMDPEMASVRMVAKPNDNGEFQFSQMKPGKYYLVTSISALLGGSRDVYAGTVTTGYGSADVYTSQDFSYGSEGQIERFVKVRKDGAEVKVTMQPPISPFSHAGLGGSILGCSKFGMKVSHGL</sequence>
<keyword evidence="4" id="KW-1185">Reference proteome</keyword>
<feature type="region of interest" description="Disordered" evidence="1">
    <location>
        <begin position="143"/>
        <end position="171"/>
    </location>
</feature>
<accession>A0ABT1F7A1</accession>
<dbReference type="EMBL" id="JAMZEK010000001">
    <property type="protein sequence ID" value="MCP1373264.1"/>
    <property type="molecule type" value="Genomic_DNA"/>
</dbReference>
<gene>
    <name evidence="3" type="ORF">NC595_04250</name>
</gene>
<name>A0ABT1F7A1_9GAMM</name>
<keyword evidence="2" id="KW-0732">Signal</keyword>
<dbReference type="Proteomes" id="UP001204615">
    <property type="component" value="Unassembled WGS sequence"/>
</dbReference>
<evidence type="ECO:0000313" key="3">
    <source>
        <dbReference type="EMBL" id="MCP1373264.1"/>
    </source>
</evidence>
<feature type="chain" id="PRO_5046703454" description="Carboxypeptidase regulatory-like domain-containing protein" evidence="2">
    <location>
        <begin position="29"/>
        <end position="366"/>
    </location>
</feature>
<evidence type="ECO:0000256" key="1">
    <source>
        <dbReference type="SAM" id="MobiDB-lite"/>
    </source>
</evidence>
<evidence type="ECO:0000313" key="4">
    <source>
        <dbReference type="Proteomes" id="UP001204615"/>
    </source>
</evidence>
<dbReference type="RefSeq" id="WP_253565012.1">
    <property type="nucleotide sequence ID" value="NZ_JAMZEK010000001.1"/>
</dbReference>
<evidence type="ECO:0000256" key="2">
    <source>
        <dbReference type="SAM" id="SignalP"/>
    </source>
</evidence>
<proteinExistence type="predicted"/>
<feature type="signal peptide" evidence="2">
    <location>
        <begin position="1"/>
        <end position="28"/>
    </location>
</feature>
<comment type="caution">
    <text evidence="3">The sequence shown here is derived from an EMBL/GenBank/DDBJ whole genome shotgun (WGS) entry which is preliminary data.</text>
</comment>